<dbReference type="InterPro" id="IPR013325">
    <property type="entry name" value="RNA_pol_sigma_r2"/>
</dbReference>
<organism evidence="7 8">
    <name type="scientific">Streptomyces harbinensis</name>
    <dbReference type="NCBI Taxonomy" id="1176198"/>
    <lineage>
        <taxon>Bacteria</taxon>
        <taxon>Bacillati</taxon>
        <taxon>Actinomycetota</taxon>
        <taxon>Actinomycetes</taxon>
        <taxon>Kitasatosporales</taxon>
        <taxon>Streptomycetaceae</taxon>
        <taxon>Streptomyces</taxon>
    </lineage>
</organism>
<dbReference type="SUPFAM" id="SSF88946">
    <property type="entry name" value="Sigma2 domain of RNA polymerase sigma factors"/>
    <property type="match status" value="1"/>
</dbReference>
<keyword evidence="4" id="KW-0238">DNA-binding</keyword>
<comment type="similarity">
    <text evidence="1">Belongs to the sigma-70 factor family. ECF subfamily.</text>
</comment>
<dbReference type="STRING" id="1176198.SAMN05444716_11720"/>
<evidence type="ECO:0000256" key="4">
    <source>
        <dbReference type="ARBA" id="ARBA00023125"/>
    </source>
</evidence>
<keyword evidence="5" id="KW-0804">Transcription</keyword>
<evidence type="ECO:0000313" key="7">
    <source>
        <dbReference type="EMBL" id="SFT23318.1"/>
    </source>
</evidence>
<keyword evidence="2" id="KW-0805">Transcription regulation</keyword>
<keyword evidence="3" id="KW-0731">Sigma factor</keyword>
<protein>
    <submittedName>
        <fullName evidence="7">DNA-directed RNA polymerase specialized sigma subunit, sigma24 family</fullName>
    </submittedName>
</protein>
<evidence type="ECO:0000256" key="5">
    <source>
        <dbReference type="ARBA" id="ARBA00023163"/>
    </source>
</evidence>
<dbReference type="Proteomes" id="UP000198873">
    <property type="component" value="Unassembled WGS sequence"/>
</dbReference>
<dbReference type="GO" id="GO:0000428">
    <property type="term" value="C:DNA-directed RNA polymerase complex"/>
    <property type="evidence" value="ECO:0007669"/>
    <property type="project" value="UniProtKB-KW"/>
</dbReference>
<evidence type="ECO:0000256" key="2">
    <source>
        <dbReference type="ARBA" id="ARBA00023015"/>
    </source>
</evidence>
<reference evidence="8" key="1">
    <citation type="submission" date="2016-10" db="EMBL/GenBank/DDBJ databases">
        <authorList>
            <person name="Varghese N."/>
            <person name="Submissions S."/>
        </authorList>
    </citation>
    <scope>NUCLEOTIDE SEQUENCE [LARGE SCALE GENOMIC DNA]</scope>
    <source>
        <strain evidence="8">CGMCC 4.7047</strain>
    </source>
</reference>
<dbReference type="Pfam" id="PF08281">
    <property type="entry name" value="Sigma70_r4_2"/>
    <property type="match status" value="1"/>
</dbReference>
<proteinExistence type="inferred from homology"/>
<dbReference type="AlphaFoldDB" id="A0A1I6WBF4"/>
<dbReference type="InterPro" id="IPR039425">
    <property type="entry name" value="RNA_pol_sigma-70-like"/>
</dbReference>
<evidence type="ECO:0000256" key="3">
    <source>
        <dbReference type="ARBA" id="ARBA00023082"/>
    </source>
</evidence>
<dbReference type="RefSeq" id="WP_093844540.1">
    <property type="nucleotide sequence ID" value="NZ_FPAB01000017.1"/>
</dbReference>
<evidence type="ECO:0000259" key="6">
    <source>
        <dbReference type="Pfam" id="PF08281"/>
    </source>
</evidence>
<dbReference type="PANTHER" id="PTHR43133:SF8">
    <property type="entry name" value="RNA POLYMERASE SIGMA FACTOR HI_1459-RELATED"/>
    <property type="match status" value="1"/>
</dbReference>
<dbReference type="Gene3D" id="1.10.10.10">
    <property type="entry name" value="Winged helix-like DNA-binding domain superfamily/Winged helix DNA-binding domain"/>
    <property type="match status" value="1"/>
</dbReference>
<dbReference type="InterPro" id="IPR036388">
    <property type="entry name" value="WH-like_DNA-bd_sf"/>
</dbReference>
<keyword evidence="8" id="KW-1185">Reference proteome</keyword>
<dbReference type="EMBL" id="FPAB01000017">
    <property type="protein sequence ID" value="SFT23318.1"/>
    <property type="molecule type" value="Genomic_DNA"/>
</dbReference>
<dbReference type="GO" id="GO:0016987">
    <property type="term" value="F:sigma factor activity"/>
    <property type="evidence" value="ECO:0007669"/>
    <property type="project" value="UniProtKB-KW"/>
</dbReference>
<dbReference type="SUPFAM" id="SSF88659">
    <property type="entry name" value="Sigma3 and sigma4 domains of RNA polymerase sigma factors"/>
    <property type="match status" value="1"/>
</dbReference>
<dbReference type="GO" id="GO:0006352">
    <property type="term" value="P:DNA-templated transcription initiation"/>
    <property type="evidence" value="ECO:0007669"/>
    <property type="project" value="InterPro"/>
</dbReference>
<dbReference type="InterPro" id="IPR013249">
    <property type="entry name" value="RNA_pol_sigma70_r4_t2"/>
</dbReference>
<accession>A0A1I6WBF4</accession>
<evidence type="ECO:0000313" key="8">
    <source>
        <dbReference type="Proteomes" id="UP000198873"/>
    </source>
</evidence>
<dbReference type="InterPro" id="IPR013324">
    <property type="entry name" value="RNA_pol_sigma_r3/r4-like"/>
</dbReference>
<sequence length="175" mass="20108">MTKPPKVQLPTDFEAFFTAEHRRLLAYAMHQLRDRRDAEEAVLEAGTLIFRKWHTVLAHANPMALVYKIMRDVTRDFYRRSARVPEVAVAEPPDSAYLHELRSHEPLDTAMDTLRRAAPLQAECVTMRYLMQMEYTDISDRLDITAGAARTNVSLGLARLRELMTTVPRQRLGGQ</sequence>
<dbReference type="Gene3D" id="1.10.1740.10">
    <property type="match status" value="1"/>
</dbReference>
<keyword evidence="7" id="KW-0240">DNA-directed RNA polymerase</keyword>
<evidence type="ECO:0000256" key="1">
    <source>
        <dbReference type="ARBA" id="ARBA00010641"/>
    </source>
</evidence>
<dbReference type="PANTHER" id="PTHR43133">
    <property type="entry name" value="RNA POLYMERASE ECF-TYPE SIGMA FACTO"/>
    <property type="match status" value="1"/>
</dbReference>
<feature type="domain" description="RNA polymerase sigma factor 70 region 4 type 2" evidence="6">
    <location>
        <begin position="119"/>
        <end position="160"/>
    </location>
</feature>
<dbReference type="GO" id="GO:0003677">
    <property type="term" value="F:DNA binding"/>
    <property type="evidence" value="ECO:0007669"/>
    <property type="project" value="UniProtKB-KW"/>
</dbReference>
<gene>
    <name evidence="7" type="ORF">SAMN05444716_11720</name>
</gene>
<name>A0A1I6WBF4_9ACTN</name>